<keyword evidence="4" id="KW-1185">Reference proteome</keyword>
<comment type="caution">
    <text evidence="3">The sequence shown here is derived from an EMBL/GenBank/DDBJ whole genome shotgun (WGS) entry which is preliminary data.</text>
</comment>
<sequence length="257" mass="27958">MGDGQVWQPPADGQSQEQGPQSLLPVPYQPNSIQLQVQHEQGTSSMLMPVQNIEQLLPDLPEQEGSIYVPPMYTKPRAVIPRYRIVSGFLSVLIVMLLLCSGAGYYAKASGKWDAFTHFTGLNTPPSIKPTTAVNIPDPPKTETGPGKDVITSATIASRIDATNGVALQEKNIFTPKTTFYVTYSVVTKGKKGGTITAQIYTDNIPFSPPQEIKVDGDKSQNGSISLNFPASLSGKVELSWNGKLAYRLYFAVREKP</sequence>
<evidence type="ECO:0000313" key="4">
    <source>
        <dbReference type="Proteomes" id="UP000612362"/>
    </source>
</evidence>
<keyword evidence="2" id="KW-0812">Transmembrane</keyword>
<dbReference type="EMBL" id="BNJF01000001">
    <property type="protein sequence ID" value="GHO43689.1"/>
    <property type="molecule type" value="Genomic_DNA"/>
</dbReference>
<reference evidence="3" key="1">
    <citation type="submission" date="2020-10" db="EMBL/GenBank/DDBJ databases">
        <title>Taxonomic study of unclassified bacteria belonging to the class Ktedonobacteria.</title>
        <authorList>
            <person name="Yabe S."/>
            <person name="Wang C.M."/>
            <person name="Zheng Y."/>
            <person name="Sakai Y."/>
            <person name="Cavaletti L."/>
            <person name="Monciardini P."/>
            <person name="Donadio S."/>
        </authorList>
    </citation>
    <scope>NUCLEOTIDE SEQUENCE</scope>
    <source>
        <strain evidence="3">SOSP1-1</strain>
    </source>
</reference>
<evidence type="ECO:0000313" key="3">
    <source>
        <dbReference type="EMBL" id="GHO43689.1"/>
    </source>
</evidence>
<feature type="transmembrane region" description="Helical" evidence="2">
    <location>
        <begin position="85"/>
        <end position="107"/>
    </location>
</feature>
<evidence type="ECO:0000256" key="1">
    <source>
        <dbReference type="SAM" id="MobiDB-lite"/>
    </source>
</evidence>
<organism evidence="3 4">
    <name type="scientific">Ktedonospora formicarum</name>
    <dbReference type="NCBI Taxonomy" id="2778364"/>
    <lineage>
        <taxon>Bacteria</taxon>
        <taxon>Bacillati</taxon>
        <taxon>Chloroflexota</taxon>
        <taxon>Ktedonobacteria</taxon>
        <taxon>Ktedonobacterales</taxon>
        <taxon>Ktedonobacteraceae</taxon>
        <taxon>Ktedonospora</taxon>
    </lineage>
</organism>
<evidence type="ECO:0000256" key="2">
    <source>
        <dbReference type="SAM" id="Phobius"/>
    </source>
</evidence>
<proteinExistence type="predicted"/>
<keyword evidence="2" id="KW-0472">Membrane</keyword>
<keyword evidence="2" id="KW-1133">Transmembrane helix</keyword>
<dbReference type="Proteomes" id="UP000612362">
    <property type="component" value="Unassembled WGS sequence"/>
</dbReference>
<gene>
    <name evidence="3" type="ORF">KSX_18520</name>
</gene>
<feature type="region of interest" description="Disordered" evidence="1">
    <location>
        <begin position="1"/>
        <end position="25"/>
    </location>
</feature>
<protein>
    <submittedName>
        <fullName evidence="3">Uncharacterized protein</fullName>
    </submittedName>
</protein>
<accession>A0A8J3I2G4</accession>
<name>A0A8J3I2G4_9CHLR</name>
<dbReference type="AlphaFoldDB" id="A0A8J3I2G4"/>